<reference evidence="1 2" key="1">
    <citation type="submission" date="2015-01" db="EMBL/GenBank/DDBJ databases">
        <title>Evolution of Trichinella species and genotypes.</title>
        <authorList>
            <person name="Korhonen P.K."/>
            <person name="Edoardo P."/>
            <person name="Giuseppe L.R."/>
            <person name="Gasser R.B."/>
        </authorList>
    </citation>
    <scope>NUCLEOTIDE SEQUENCE [LARGE SCALE GENOMIC DNA]</scope>
    <source>
        <strain evidence="1">ISS13</strain>
    </source>
</reference>
<gene>
    <name evidence="1" type="ORF">T4A_10853</name>
</gene>
<dbReference type="EMBL" id="JYDR01006527">
    <property type="protein sequence ID" value="KRY24867.1"/>
    <property type="molecule type" value="Genomic_DNA"/>
</dbReference>
<accession>A0A0V1AKZ5</accession>
<protein>
    <submittedName>
        <fullName evidence="1">Uncharacterized protein</fullName>
    </submittedName>
</protein>
<evidence type="ECO:0000313" key="1">
    <source>
        <dbReference type="EMBL" id="KRY24867.1"/>
    </source>
</evidence>
<organism evidence="1 2">
    <name type="scientific">Trichinella pseudospiralis</name>
    <name type="common">Parasitic roundworm</name>
    <dbReference type="NCBI Taxonomy" id="6337"/>
    <lineage>
        <taxon>Eukaryota</taxon>
        <taxon>Metazoa</taxon>
        <taxon>Ecdysozoa</taxon>
        <taxon>Nematoda</taxon>
        <taxon>Enoplea</taxon>
        <taxon>Dorylaimia</taxon>
        <taxon>Trichinellida</taxon>
        <taxon>Trichinellidae</taxon>
        <taxon>Trichinella</taxon>
    </lineage>
</organism>
<evidence type="ECO:0000313" key="2">
    <source>
        <dbReference type="Proteomes" id="UP000054632"/>
    </source>
</evidence>
<comment type="caution">
    <text evidence="1">The sequence shown here is derived from an EMBL/GenBank/DDBJ whole genome shotgun (WGS) entry which is preliminary data.</text>
</comment>
<dbReference type="AlphaFoldDB" id="A0A0V1AKZ5"/>
<proteinExistence type="predicted"/>
<dbReference type="Proteomes" id="UP000054632">
    <property type="component" value="Unassembled WGS sequence"/>
</dbReference>
<name>A0A0V1AKZ5_TRIPS</name>
<sequence>MNVSALLLAKRILEGIYSTTIILFLLKLCKIQ</sequence>